<dbReference type="SUPFAM" id="SSF141130">
    <property type="entry name" value="Acetamidase/Formamidase-like"/>
    <property type="match status" value="1"/>
</dbReference>
<dbReference type="Pfam" id="PF03069">
    <property type="entry name" value="FmdA_AmdA"/>
    <property type="match status" value="2"/>
</dbReference>
<dbReference type="InterPro" id="IPR035418">
    <property type="entry name" value="AraC-bd_2"/>
</dbReference>
<evidence type="ECO:0000313" key="7">
    <source>
        <dbReference type="Proteomes" id="UP000198426"/>
    </source>
</evidence>
<feature type="compositionally biased region" description="Basic and acidic residues" evidence="4">
    <location>
        <begin position="330"/>
        <end position="346"/>
    </location>
</feature>
<gene>
    <name evidence="6" type="ORF">SAMN05421757_101835</name>
</gene>
<feature type="region of interest" description="Disordered" evidence="4">
    <location>
        <begin position="318"/>
        <end position="352"/>
    </location>
</feature>
<dbReference type="GO" id="GO:0003700">
    <property type="term" value="F:DNA-binding transcription factor activity"/>
    <property type="evidence" value="ECO:0007669"/>
    <property type="project" value="InterPro"/>
</dbReference>
<dbReference type="Gene3D" id="3.10.28.20">
    <property type="entry name" value="Acetamidase/Formamidase-like domains"/>
    <property type="match status" value="1"/>
</dbReference>
<proteinExistence type="predicted"/>
<keyword evidence="7" id="KW-1185">Reference proteome</keyword>
<dbReference type="InterPro" id="IPR009057">
    <property type="entry name" value="Homeodomain-like_sf"/>
</dbReference>
<dbReference type="PANTHER" id="PTHR31891">
    <property type="entry name" value="FORMAMIDASE C869.04-RELATED"/>
    <property type="match status" value="1"/>
</dbReference>
<dbReference type="PANTHER" id="PTHR31891:SF1">
    <property type="entry name" value="FORMAMIDASE C869.04-RELATED"/>
    <property type="match status" value="1"/>
</dbReference>
<dbReference type="InterPro" id="IPR004304">
    <property type="entry name" value="FmdA_AmdA"/>
</dbReference>
<dbReference type="PROSITE" id="PS01124">
    <property type="entry name" value="HTH_ARAC_FAMILY_2"/>
    <property type="match status" value="1"/>
</dbReference>
<dbReference type="Gene3D" id="2.60.120.580">
    <property type="entry name" value="Acetamidase/Formamidase-like domains"/>
    <property type="match status" value="1"/>
</dbReference>
<name>A0A239DHC7_9RHOB</name>
<evidence type="ECO:0000256" key="3">
    <source>
        <dbReference type="ARBA" id="ARBA00023163"/>
    </source>
</evidence>
<dbReference type="Pfam" id="PF12833">
    <property type="entry name" value="HTH_18"/>
    <property type="match status" value="1"/>
</dbReference>
<dbReference type="Proteomes" id="UP000198426">
    <property type="component" value="Unassembled WGS sequence"/>
</dbReference>
<dbReference type="EMBL" id="FZOY01000001">
    <property type="protein sequence ID" value="SNS31895.1"/>
    <property type="molecule type" value="Genomic_DNA"/>
</dbReference>
<accession>A0A239DHC7</accession>
<keyword evidence="1" id="KW-0805">Transcription regulation</keyword>
<evidence type="ECO:0000259" key="5">
    <source>
        <dbReference type="PROSITE" id="PS01124"/>
    </source>
</evidence>
<feature type="domain" description="HTH araC/xylS-type" evidence="5">
    <location>
        <begin position="211"/>
        <end position="312"/>
    </location>
</feature>
<dbReference type="AlphaFoldDB" id="A0A239DHC7"/>
<protein>
    <submittedName>
        <fullName evidence="6">Transcriptional regulator, AraC family</fullName>
    </submittedName>
</protein>
<keyword evidence="2" id="KW-0238">DNA-binding</keyword>
<evidence type="ECO:0000256" key="2">
    <source>
        <dbReference type="ARBA" id="ARBA00023125"/>
    </source>
</evidence>
<dbReference type="SMART" id="SM00342">
    <property type="entry name" value="HTH_ARAC"/>
    <property type="match status" value="1"/>
</dbReference>
<evidence type="ECO:0000313" key="6">
    <source>
        <dbReference type="EMBL" id="SNS31895.1"/>
    </source>
</evidence>
<dbReference type="Pfam" id="PF14525">
    <property type="entry name" value="AraC_binding_2"/>
    <property type="match status" value="1"/>
</dbReference>
<keyword evidence="3" id="KW-0804">Transcription</keyword>
<dbReference type="OrthoDB" id="345413at2"/>
<evidence type="ECO:0000256" key="4">
    <source>
        <dbReference type="SAM" id="MobiDB-lite"/>
    </source>
</evidence>
<dbReference type="SUPFAM" id="SSF46689">
    <property type="entry name" value="Homeodomain-like"/>
    <property type="match status" value="1"/>
</dbReference>
<dbReference type="PRINTS" id="PR00032">
    <property type="entry name" value="HTHARAC"/>
</dbReference>
<dbReference type="GO" id="GO:0016811">
    <property type="term" value="F:hydrolase activity, acting on carbon-nitrogen (but not peptide) bonds, in linear amides"/>
    <property type="evidence" value="ECO:0007669"/>
    <property type="project" value="InterPro"/>
</dbReference>
<evidence type="ECO:0000256" key="1">
    <source>
        <dbReference type="ARBA" id="ARBA00023015"/>
    </source>
</evidence>
<dbReference type="InterPro" id="IPR018060">
    <property type="entry name" value="HTH_AraC"/>
</dbReference>
<dbReference type="PROSITE" id="PS00041">
    <property type="entry name" value="HTH_ARAC_FAMILY_1"/>
    <property type="match status" value="1"/>
</dbReference>
<organism evidence="6 7">
    <name type="scientific">Tropicimonas sediminicola</name>
    <dbReference type="NCBI Taxonomy" id="1031541"/>
    <lineage>
        <taxon>Bacteria</taxon>
        <taxon>Pseudomonadati</taxon>
        <taxon>Pseudomonadota</taxon>
        <taxon>Alphaproteobacteria</taxon>
        <taxon>Rhodobacterales</taxon>
        <taxon>Roseobacteraceae</taxon>
        <taxon>Tropicimonas</taxon>
    </lineage>
</organism>
<dbReference type="InterPro" id="IPR018062">
    <property type="entry name" value="HTH_AraC-typ_CS"/>
</dbReference>
<dbReference type="GO" id="GO:0043565">
    <property type="term" value="F:sequence-specific DNA binding"/>
    <property type="evidence" value="ECO:0007669"/>
    <property type="project" value="InterPro"/>
</dbReference>
<dbReference type="Gene3D" id="1.10.10.60">
    <property type="entry name" value="Homeodomain-like"/>
    <property type="match status" value="1"/>
</dbReference>
<sequence>MAHGPDHLDLSTLPEASRADAWRTGLAELGLSAASGDNAALTGVLGVRKLASGMRLGRLTGPAQEIHASPPRSRPAPLLAILTLRSRGVLSSEGHVQYFAQNDLAVFDQGTEWFLRWTGDARAILLEFPHESVSTRLGRHRPGRPLVLGSSVAADMARSMLSVLGAQFDTLTQQDLAASEGTLLDAICSAIVRETDCDDGSMTPVQVAHFRRVAAAIDTRLAMPDLSLADVSAMAGLSPRYVQRLFELHGDSFTRYIRQKRLLRSRADLLDISQNAVSIAQIAHRWGFASASHFSRSFRDAFGISPREMREDNRHAPLPYAFRGNPGEVSHPDRANRTRQPAREPADLVGGLPGPALGNDNSADFVLPARADTVHWGHFSRSIPPVLYVPSGSVVRVETLTQHGGDDYARFIEGDPGAESVFRWTRDAKAVDRRGAGPMDASIFGRGAGEGFGVHICTGPIHVNGAEPGDILEVEIIEIAPRPSGNPLFKGKAFGSNASAWWGYQYNDPLQGTSPHETVTIFEVDLERPDEARALYQYDWTPQTDPFGIEHRTMDYPGLPVDHGSVEHRQTLPGIVVPARPHFGFVGVAPREANIVDSIPPGYFGGNVDNWRAGPGSRIYLPVAVEGALLSIGDGHFSQGDGEINGTGLEMSLTGTVRLRLHKAGTDMPAQVRGLSAPIIETSDEWVIQSFSFENHLRDLGRSAQTDVYTRSSVDHALRNAFRQGRRFLMDVYDLTEDDAHALLSVAADFSVTQVADGNFGVHVTIRRSLFSPSETSGTP</sequence>
<reference evidence="6 7" key="1">
    <citation type="submission" date="2017-06" db="EMBL/GenBank/DDBJ databases">
        <authorList>
            <person name="Kim H.J."/>
            <person name="Triplett B.A."/>
        </authorList>
    </citation>
    <scope>NUCLEOTIDE SEQUENCE [LARGE SCALE GENOMIC DNA]</scope>
    <source>
        <strain evidence="6 7">DSM 29339</strain>
    </source>
</reference>
<dbReference type="InterPro" id="IPR020449">
    <property type="entry name" value="Tscrpt_reg_AraC-type_HTH"/>
</dbReference>